<dbReference type="Proteomes" id="UP000005267">
    <property type="component" value="Chromosome"/>
</dbReference>
<dbReference type="KEGG" id="aka:TKWG_00365"/>
<keyword evidence="3" id="KW-1185">Reference proteome</keyword>
<evidence type="ECO:0000256" key="1">
    <source>
        <dbReference type="SAM" id="MobiDB-lite"/>
    </source>
</evidence>
<feature type="compositionally biased region" description="Polar residues" evidence="1">
    <location>
        <begin position="50"/>
        <end position="65"/>
    </location>
</feature>
<gene>
    <name evidence="2" type="ordered locus">TKWG_00365</name>
</gene>
<dbReference type="AlphaFoldDB" id="I3U703"/>
<dbReference type="STRING" id="1036672.TKWG_00365"/>
<name>I3U703_ADVKW</name>
<reference evidence="2 3" key="1">
    <citation type="journal article" date="2011" name="J. Bacteriol.">
        <title>Whole-genome shotgun sequencing of the sulfur-oxidizing chemoautotroph Tetrathiobacter kashmirensis.</title>
        <authorList>
            <person name="Ghosh W."/>
            <person name="George A."/>
            <person name="Agarwal A."/>
            <person name="Raj P."/>
            <person name="Alam M."/>
            <person name="Pyne P."/>
            <person name="Das Gupta S.K."/>
        </authorList>
    </citation>
    <scope>NUCLEOTIDE SEQUENCE [LARGE SCALE GENOMIC DNA]</scope>
    <source>
        <strain evidence="2 3">WT001</strain>
    </source>
</reference>
<sequence>MLNTMKNYLDLIPLMDVSSVARQAGRTKIPDLPDSTRTPMSVPAEAQCATEPSSAQELDLSESTM</sequence>
<protein>
    <submittedName>
        <fullName evidence="2">Uncharacterized protein</fullName>
    </submittedName>
</protein>
<dbReference type="EMBL" id="CP003555">
    <property type="protein sequence ID" value="AFK60791.1"/>
    <property type="molecule type" value="Genomic_DNA"/>
</dbReference>
<organism evidence="2 3">
    <name type="scientific">Advenella kashmirensis (strain DSM 17095 / LMG 22695 / WT001)</name>
    <name type="common">Tetrathiobacter kashmirensis</name>
    <dbReference type="NCBI Taxonomy" id="1036672"/>
    <lineage>
        <taxon>Bacteria</taxon>
        <taxon>Pseudomonadati</taxon>
        <taxon>Pseudomonadota</taxon>
        <taxon>Betaproteobacteria</taxon>
        <taxon>Burkholderiales</taxon>
        <taxon>Alcaligenaceae</taxon>
    </lineage>
</organism>
<feature type="region of interest" description="Disordered" evidence="1">
    <location>
        <begin position="25"/>
        <end position="65"/>
    </location>
</feature>
<proteinExistence type="predicted"/>
<dbReference type="HOGENOM" id="CLU_2839891_0_0_4"/>
<evidence type="ECO:0000313" key="2">
    <source>
        <dbReference type="EMBL" id="AFK60791.1"/>
    </source>
</evidence>
<evidence type="ECO:0000313" key="3">
    <source>
        <dbReference type="Proteomes" id="UP000005267"/>
    </source>
</evidence>
<reference evidence="3" key="2">
    <citation type="journal article" date="2013" name="PLoS ONE">
        <title>Genome implosion elicits host-confinement in Alcaligenaceae: evidence from the comparative genomics of Tetrathiobacter kashmirensis, a pathogen in the making.</title>
        <authorList>
            <person name="Ghosh W."/>
            <person name="Alam M."/>
            <person name="Roy C."/>
            <person name="Pyne P."/>
            <person name="George A."/>
            <person name="Chakraborty R."/>
            <person name="Majumder S."/>
            <person name="Agarwal A."/>
            <person name="Chakraborty S."/>
            <person name="Majumdar S."/>
            <person name="Gupta S.K."/>
        </authorList>
    </citation>
    <scope>NUCLEOTIDE SEQUENCE [LARGE SCALE GENOMIC DNA]</scope>
    <source>
        <strain evidence="3">WT001</strain>
    </source>
</reference>
<accession>I3U703</accession>